<reference evidence="2" key="1">
    <citation type="journal article" date="2020" name="Stud. Mycol.">
        <title>101 Dothideomycetes genomes: a test case for predicting lifestyles and emergence of pathogens.</title>
        <authorList>
            <person name="Haridas S."/>
            <person name="Albert R."/>
            <person name="Binder M."/>
            <person name="Bloem J."/>
            <person name="Labutti K."/>
            <person name="Salamov A."/>
            <person name="Andreopoulos B."/>
            <person name="Baker S."/>
            <person name="Barry K."/>
            <person name="Bills G."/>
            <person name="Bluhm B."/>
            <person name="Cannon C."/>
            <person name="Castanera R."/>
            <person name="Culley D."/>
            <person name="Daum C."/>
            <person name="Ezra D."/>
            <person name="Gonzalez J."/>
            <person name="Henrissat B."/>
            <person name="Kuo A."/>
            <person name="Liang C."/>
            <person name="Lipzen A."/>
            <person name="Lutzoni F."/>
            <person name="Magnuson J."/>
            <person name="Mondo S."/>
            <person name="Nolan M."/>
            <person name="Ohm R."/>
            <person name="Pangilinan J."/>
            <person name="Park H.-J."/>
            <person name="Ramirez L."/>
            <person name="Alfaro M."/>
            <person name="Sun H."/>
            <person name="Tritt A."/>
            <person name="Yoshinaga Y."/>
            <person name="Zwiers L.-H."/>
            <person name="Turgeon B."/>
            <person name="Goodwin S."/>
            <person name="Spatafora J."/>
            <person name="Crous P."/>
            <person name="Grigoriev I."/>
        </authorList>
    </citation>
    <scope>NUCLEOTIDE SEQUENCE</scope>
    <source>
        <strain evidence="2">ATCC 16933</strain>
    </source>
</reference>
<evidence type="ECO:0000313" key="2">
    <source>
        <dbReference type="EMBL" id="KAF2454882.1"/>
    </source>
</evidence>
<feature type="region of interest" description="Disordered" evidence="1">
    <location>
        <begin position="26"/>
        <end position="62"/>
    </location>
</feature>
<evidence type="ECO:0000313" key="3">
    <source>
        <dbReference type="Proteomes" id="UP000799766"/>
    </source>
</evidence>
<evidence type="ECO:0000256" key="1">
    <source>
        <dbReference type="SAM" id="MobiDB-lite"/>
    </source>
</evidence>
<dbReference type="EMBL" id="MU001689">
    <property type="protein sequence ID" value="KAF2454882.1"/>
    <property type="molecule type" value="Genomic_DNA"/>
</dbReference>
<evidence type="ECO:0008006" key="4">
    <source>
        <dbReference type="Google" id="ProtNLM"/>
    </source>
</evidence>
<gene>
    <name evidence="2" type="ORF">BDY21DRAFT_96233</name>
</gene>
<feature type="compositionally biased region" description="Polar residues" evidence="1">
    <location>
        <begin position="26"/>
        <end position="46"/>
    </location>
</feature>
<dbReference type="AlphaFoldDB" id="A0A6A6NTX6"/>
<protein>
    <recommendedName>
        <fullName evidence="4">PH domain-containing protein</fullName>
    </recommendedName>
</protein>
<keyword evidence="3" id="KW-1185">Reference proteome</keyword>
<feature type="region of interest" description="Disordered" evidence="1">
    <location>
        <begin position="185"/>
        <end position="219"/>
    </location>
</feature>
<accession>A0A6A6NTX6</accession>
<sequence length="375" mass="41860">MMCGHTRWSRRRGCWHGPYYYQTSPAPRSSSYINQPAPSPDYNQIPGSPRAPSENQSHLARQPSLVGKQTFNSVPSSLYELPTTAPTRAPSRTTSLYGAAPPLRHDWEMPVPTIPELPDSSVVAALAAPNHSKGVASADPIMELDGRQIYPYPAGMVELPGSEPMPPQQSRPPLLTRSVSSASTWSRSPIVHTPNDRRGSWMGPQSTSKTEPPLMTPALPPKASRYDVRIFCQRKVNHTHERLFEIPRDVAEFRRAKLSLLPVAAGRHRHFSLDVAFGELDRDLASLLEKHFLVTGDTMNTAYEVSSERADRPIRQVWPLTVAYSGTESRLFLEFRSLADCESWLGAFWIVTATYRASPGATFDSDYSTMKRFVQ</sequence>
<dbReference type="Proteomes" id="UP000799766">
    <property type="component" value="Unassembled WGS sequence"/>
</dbReference>
<proteinExistence type="predicted"/>
<dbReference type="OrthoDB" id="3799080at2759"/>
<name>A0A6A6NTX6_9PEZI</name>
<organism evidence="2 3">
    <name type="scientific">Lineolata rhizophorae</name>
    <dbReference type="NCBI Taxonomy" id="578093"/>
    <lineage>
        <taxon>Eukaryota</taxon>
        <taxon>Fungi</taxon>
        <taxon>Dikarya</taxon>
        <taxon>Ascomycota</taxon>
        <taxon>Pezizomycotina</taxon>
        <taxon>Dothideomycetes</taxon>
        <taxon>Dothideomycetes incertae sedis</taxon>
        <taxon>Lineolatales</taxon>
        <taxon>Lineolataceae</taxon>
        <taxon>Lineolata</taxon>
    </lineage>
</organism>